<dbReference type="Pfam" id="PF00589">
    <property type="entry name" value="Phage_integrase"/>
    <property type="match status" value="1"/>
</dbReference>
<comment type="similarity">
    <text evidence="1">Belongs to the 'phage' integrase family.</text>
</comment>
<dbReference type="GO" id="GO:0006310">
    <property type="term" value="P:DNA recombination"/>
    <property type="evidence" value="ECO:0007669"/>
    <property type="project" value="UniProtKB-KW"/>
</dbReference>
<evidence type="ECO:0000313" key="5">
    <source>
        <dbReference type="EMBL" id="MCZ6161983.1"/>
    </source>
</evidence>
<dbReference type="EMBL" id="JAPXGP010000004">
    <property type="protein sequence ID" value="MCZ6161983.1"/>
    <property type="molecule type" value="Genomic_DNA"/>
</dbReference>
<dbReference type="RefSeq" id="WP_269480294.1">
    <property type="nucleotide sequence ID" value="NZ_JAPXGP010000004.1"/>
</dbReference>
<dbReference type="PANTHER" id="PTHR30629:SF2">
    <property type="entry name" value="PROPHAGE INTEGRASE INTS-RELATED"/>
    <property type="match status" value="1"/>
</dbReference>
<dbReference type="InterPro" id="IPR050808">
    <property type="entry name" value="Phage_Integrase"/>
</dbReference>
<evidence type="ECO:0000256" key="3">
    <source>
        <dbReference type="ARBA" id="ARBA00023172"/>
    </source>
</evidence>
<accession>A0A9Q4KSM4</accession>
<evidence type="ECO:0000256" key="2">
    <source>
        <dbReference type="ARBA" id="ARBA00022908"/>
    </source>
</evidence>
<feature type="domain" description="Tyr recombinase" evidence="4">
    <location>
        <begin position="47"/>
        <end position="231"/>
    </location>
</feature>
<dbReference type="SUPFAM" id="SSF56349">
    <property type="entry name" value="DNA breaking-rejoining enzymes"/>
    <property type="match status" value="1"/>
</dbReference>
<dbReference type="PROSITE" id="PS51898">
    <property type="entry name" value="TYR_RECOMBINASE"/>
    <property type="match status" value="1"/>
</dbReference>
<organism evidence="5 6">
    <name type="scientific">Campylobacter ureolyticus</name>
    <dbReference type="NCBI Taxonomy" id="827"/>
    <lineage>
        <taxon>Bacteria</taxon>
        <taxon>Pseudomonadati</taxon>
        <taxon>Campylobacterota</taxon>
        <taxon>Epsilonproteobacteria</taxon>
        <taxon>Campylobacterales</taxon>
        <taxon>Campylobacteraceae</taxon>
        <taxon>Campylobacter</taxon>
    </lineage>
</organism>
<evidence type="ECO:0000256" key="1">
    <source>
        <dbReference type="ARBA" id="ARBA00008857"/>
    </source>
</evidence>
<dbReference type="InterPro" id="IPR002104">
    <property type="entry name" value="Integrase_catalytic"/>
</dbReference>
<gene>
    <name evidence="5" type="ORF">O6B92_06490</name>
</gene>
<dbReference type="InterPro" id="IPR013762">
    <property type="entry name" value="Integrase-like_cat_sf"/>
</dbReference>
<name>A0A9Q4KSM4_9BACT</name>
<dbReference type="CDD" id="cd00801">
    <property type="entry name" value="INT_P4_C"/>
    <property type="match status" value="1"/>
</dbReference>
<dbReference type="Proteomes" id="UP001075461">
    <property type="component" value="Unassembled WGS sequence"/>
</dbReference>
<keyword evidence="2" id="KW-0229">DNA integration</keyword>
<comment type="caution">
    <text evidence="5">The sequence shown here is derived from an EMBL/GenBank/DDBJ whole genome shotgun (WGS) entry which is preliminary data.</text>
</comment>
<evidence type="ECO:0000259" key="4">
    <source>
        <dbReference type="PROSITE" id="PS51898"/>
    </source>
</evidence>
<evidence type="ECO:0000313" key="6">
    <source>
        <dbReference type="Proteomes" id="UP001075461"/>
    </source>
</evidence>
<dbReference type="AlphaFoldDB" id="A0A9Q4KSM4"/>
<proteinExistence type="inferred from homology"/>
<dbReference type="InterPro" id="IPR011010">
    <property type="entry name" value="DNA_brk_join_enz"/>
</dbReference>
<dbReference type="GO" id="GO:0003677">
    <property type="term" value="F:DNA binding"/>
    <property type="evidence" value="ECO:0007669"/>
    <property type="project" value="InterPro"/>
</dbReference>
<dbReference type="PANTHER" id="PTHR30629">
    <property type="entry name" value="PROPHAGE INTEGRASE"/>
    <property type="match status" value="1"/>
</dbReference>
<dbReference type="Gene3D" id="1.10.443.10">
    <property type="entry name" value="Intergrase catalytic core"/>
    <property type="match status" value="1"/>
</dbReference>
<dbReference type="GO" id="GO:0015074">
    <property type="term" value="P:DNA integration"/>
    <property type="evidence" value="ECO:0007669"/>
    <property type="project" value="UniProtKB-KW"/>
</dbReference>
<sequence length="242" mass="28628">MKKKNKLETLNRLFSLLNQIYKSASHITPNIIQNINYRYTFKNNKTNNYPTLTSKKEINLLLENIKNYNGDIRTRYALKLSILTALRPMNVRMLKWGQVDLNNEVLKIEAKAMKTRNEFILPLAKQTVELLREFREFNFIGDYVFSSAHTSKRPMSENTVNFALRRMGYAKDEIVAHGFRAMFSTICNENIQNHGLNFDIIEKCLAHKDKNKIRSAYNRALNLKEMKKLMQWWADWLEKLEE</sequence>
<keyword evidence="3" id="KW-0233">DNA recombination</keyword>
<reference evidence="5" key="1">
    <citation type="submission" date="2022-12" db="EMBL/GenBank/DDBJ databases">
        <title>Species Delineation and Comparative Genomics within the Campylobacter ureolyticus Complex.</title>
        <authorList>
            <person name="Maki J."/>
            <person name="Howard M."/>
            <person name="Connelly S."/>
            <person name="Hardy D.J."/>
            <person name="Cameron A."/>
        </authorList>
    </citation>
    <scope>NUCLEOTIDE SEQUENCE</scope>
    <source>
        <strain evidence="5">URMC_786</strain>
    </source>
</reference>
<protein>
    <submittedName>
        <fullName evidence="5">Site-specific integrase</fullName>
    </submittedName>
</protein>